<proteinExistence type="predicted"/>
<protein>
    <submittedName>
        <fullName evidence="1">DUF2911 domain-containing protein</fullName>
    </submittedName>
</protein>
<name>A0A5B7TUP9_9FLAO</name>
<sequence>MNTSNLKKLALLLVIVLFNYEFINAQSFDPIDKAPHDISYLRTNKVTKPIIKVIYGRPSKNKQEVFGNQVPYNKIWRTGANEATEVKFYKDVVFGGVNIPSGTYVLYTIPGEDEWEVILSSNLDVLGSFQYNPTFDVARFSVPVAKAEMLESFSIAFKTKKETTQMVLGWDTTRIKIPLTINNEEALAHL</sequence>
<evidence type="ECO:0000313" key="2">
    <source>
        <dbReference type="Proteomes" id="UP000306229"/>
    </source>
</evidence>
<organism evidence="1 2">
    <name type="scientific">Aureibaculum algae</name>
    <dbReference type="NCBI Taxonomy" id="2584122"/>
    <lineage>
        <taxon>Bacteria</taxon>
        <taxon>Pseudomonadati</taxon>
        <taxon>Bacteroidota</taxon>
        <taxon>Flavobacteriia</taxon>
        <taxon>Flavobacteriales</taxon>
        <taxon>Flavobacteriaceae</taxon>
        <taxon>Aureibaculum</taxon>
    </lineage>
</organism>
<dbReference type="RefSeq" id="WP_138949850.1">
    <property type="nucleotide sequence ID" value="NZ_CP040749.1"/>
</dbReference>
<dbReference type="OrthoDB" id="187854at2"/>
<reference evidence="1 2" key="1">
    <citation type="submission" date="2019-05" db="EMBL/GenBank/DDBJ databases">
        <title>Algicella ahnfeltiae gen. nov., sp. nov., a novel marine bacterium of the family Flavobacteriaceae isolated from a red alga.</title>
        <authorList>
            <person name="Nedashkovskaya O.I."/>
            <person name="Kukhlevskiy A.D."/>
            <person name="Kim S.-G."/>
            <person name="Zhukova N.V."/>
            <person name="Mikhailov V.V."/>
        </authorList>
    </citation>
    <scope>NUCLEOTIDE SEQUENCE [LARGE SCALE GENOMIC DNA]</scope>
    <source>
        <strain evidence="1 2">10Alg115</strain>
    </source>
</reference>
<gene>
    <name evidence="1" type="ORF">FF125_11200</name>
</gene>
<dbReference type="Pfam" id="PF11138">
    <property type="entry name" value="DUF2911"/>
    <property type="match status" value="1"/>
</dbReference>
<keyword evidence="2" id="KW-1185">Reference proteome</keyword>
<dbReference type="Proteomes" id="UP000306229">
    <property type="component" value="Chromosome"/>
</dbReference>
<dbReference type="AlphaFoldDB" id="A0A5B7TUP9"/>
<dbReference type="KEGG" id="fbe:FF125_11200"/>
<evidence type="ECO:0000313" key="1">
    <source>
        <dbReference type="EMBL" id="QCX38973.1"/>
    </source>
</evidence>
<dbReference type="EMBL" id="CP040749">
    <property type="protein sequence ID" value="QCX38973.1"/>
    <property type="molecule type" value="Genomic_DNA"/>
</dbReference>
<accession>A0A5B7TUP9</accession>
<dbReference type="InterPro" id="IPR021314">
    <property type="entry name" value="DUF2911"/>
</dbReference>